<gene>
    <name evidence="3" type="ORF">FRF71_08095</name>
</gene>
<dbReference type="Pfam" id="PF00534">
    <property type="entry name" value="Glycos_transf_1"/>
    <property type="match status" value="1"/>
</dbReference>
<dbReference type="RefSeq" id="WP_147090131.1">
    <property type="nucleotide sequence ID" value="NZ_BAABJD010000006.1"/>
</dbReference>
<dbReference type="CDD" id="cd03801">
    <property type="entry name" value="GT4_PimA-like"/>
    <property type="match status" value="1"/>
</dbReference>
<dbReference type="AlphaFoldDB" id="A0A5B8S3N1"/>
<name>A0A5B8S3N1_9SPHN</name>
<dbReference type="EMBL" id="CP042345">
    <property type="protein sequence ID" value="QEA16099.1"/>
    <property type="molecule type" value="Genomic_DNA"/>
</dbReference>
<organism evidence="3 4">
    <name type="scientific">Novosphingobium ginsenosidimutans</name>
    <dbReference type="NCBI Taxonomy" id="1176536"/>
    <lineage>
        <taxon>Bacteria</taxon>
        <taxon>Pseudomonadati</taxon>
        <taxon>Pseudomonadota</taxon>
        <taxon>Alphaproteobacteria</taxon>
        <taxon>Sphingomonadales</taxon>
        <taxon>Sphingomonadaceae</taxon>
        <taxon>Novosphingobium</taxon>
    </lineage>
</organism>
<dbReference type="GO" id="GO:0016757">
    <property type="term" value="F:glycosyltransferase activity"/>
    <property type="evidence" value="ECO:0007669"/>
    <property type="project" value="InterPro"/>
</dbReference>
<dbReference type="KEGG" id="ngf:FRF71_08095"/>
<sequence>MSVAVFHPGTQHSWQTALALQQLEQLEWYATSIFHQPGRWPYRLERIAPEPLAARLRAEFGRFAHPGLDPALVRTGGLAEWFERIANRAGWRLLAQRIDAFGNRRFVAQIAAAISADKPFALWGYNGSSSRPFELAKLHGRTCILDRTIGDFRVFNAAMDGLQDRYGEWFLPSERGYSASHIAADQQEYELADAILVGSEAAAATIRQHAPGQAAKLRVLPYCYDERLFASQPAPQPLRPDEPLRLLFVGQLSPRKGVHHLLEAFAMLPPGAATLTMVGDLRVPRQVFARYADRITYIPQVARHQVPAIMAQHHLLVFPSYFEGSALTLLEALASGLGIIQTRASGNGAGPETGLVLDRIDTPSLHAALLQALDDRDLVNRWRAAAQTAAQGYTFARYRANIAALLAEMGLA</sequence>
<evidence type="ECO:0000313" key="3">
    <source>
        <dbReference type="EMBL" id="QEA16099.1"/>
    </source>
</evidence>
<keyword evidence="4" id="KW-1185">Reference proteome</keyword>
<dbReference type="Gene3D" id="3.40.50.2000">
    <property type="entry name" value="Glycogen Phosphorylase B"/>
    <property type="match status" value="2"/>
</dbReference>
<dbReference type="PANTHER" id="PTHR46401:SF2">
    <property type="entry name" value="GLYCOSYLTRANSFERASE WBBK-RELATED"/>
    <property type="match status" value="1"/>
</dbReference>
<evidence type="ECO:0000313" key="4">
    <source>
        <dbReference type="Proteomes" id="UP000321172"/>
    </source>
</evidence>
<evidence type="ECO:0000256" key="1">
    <source>
        <dbReference type="ARBA" id="ARBA00022679"/>
    </source>
</evidence>
<dbReference type="InterPro" id="IPR001296">
    <property type="entry name" value="Glyco_trans_1"/>
</dbReference>
<accession>A0A5B8S3N1</accession>
<dbReference type="PANTHER" id="PTHR46401">
    <property type="entry name" value="GLYCOSYLTRANSFERASE WBBK-RELATED"/>
    <property type="match status" value="1"/>
</dbReference>
<reference evidence="3 4" key="1">
    <citation type="journal article" date="2013" name="J. Microbiol. Biotechnol.">
        <title>Novosphingobium ginsenosidimutans sp. nov., with the ability to convert ginsenoside.</title>
        <authorList>
            <person name="Kim J.K."/>
            <person name="He D."/>
            <person name="Liu Q.M."/>
            <person name="Park H.Y."/>
            <person name="Jung M.S."/>
            <person name="Yoon M.H."/>
            <person name="Kim S.C."/>
            <person name="Im W.T."/>
        </authorList>
    </citation>
    <scope>NUCLEOTIDE SEQUENCE [LARGE SCALE GENOMIC DNA]</scope>
    <source>
        <strain evidence="3 4">FW-6</strain>
    </source>
</reference>
<evidence type="ECO:0000259" key="2">
    <source>
        <dbReference type="Pfam" id="PF00534"/>
    </source>
</evidence>
<dbReference type="SUPFAM" id="SSF53756">
    <property type="entry name" value="UDP-Glycosyltransferase/glycogen phosphorylase"/>
    <property type="match status" value="1"/>
</dbReference>
<keyword evidence="1 3" id="KW-0808">Transferase</keyword>
<dbReference type="OrthoDB" id="9790710at2"/>
<dbReference type="Proteomes" id="UP000321172">
    <property type="component" value="Chromosome"/>
</dbReference>
<feature type="domain" description="Glycosyl transferase family 1" evidence="2">
    <location>
        <begin position="237"/>
        <end position="387"/>
    </location>
</feature>
<proteinExistence type="predicted"/>
<protein>
    <submittedName>
        <fullName evidence="3">Glycosyltransferase family 4 protein</fullName>
    </submittedName>
</protein>
<dbReference type="GO" id="GO:0009103">
    <property type="term" value="P:lipopolysaccharide biosynthetic process"/>
    <property type="evidence" value="ECO:0007669"/>
    <property type="project" value="TreeGrafter"/>
</dbReference>